<evidence type="ECO:0008006" key="3">
    <source>
        <dbReference type="Google" id="ProtNLM"/>
    </source>
</evidence>
<dbReference type="KEGG" id="dfs:HGD76_22350"/>
<name>A0A6H2BV10_DOLFA</name>
<reference evidence="1 2" key="1">
    <citation type="submission" date="2020-04" db="EMBL/GenBank/DDBJ databases">
        <title>Genome-Wide Identification of 5-Methylcytosine Sites in Bacterial Genomes By High-Throughput Sequencing of MspJI Restriction Fragments.</title>
        <authorList>
            <person name="Wu V."/>
        </authorList>
    </citation>
    <scope>NUCLEOTIDE SEQUENCE [LARGE SCALE GENOMIC DNA]</scope>
    <source>
        <strain evidence="1 2">CCAP 1403/13f</strain>
    </source>
</reference>
<reference evidence="1 2" key="2">
    <citation type="submission" date="2020-04" db="EMBL/GenBank/DDBJ databases">
        <authorList>
            <person name="Fomenkov A."/>
            <person name="Anton B.P."/>
            <person name="Roberts R.J."/>
        </authorList>
    </citation>
    <scope>NUCLEOTIDE SEQUENCE [LARGE SCALE GENOMIC DNA]</scope>
    <source>
        <strain evidence="1 2">CCAP 1403/13f</strain>
    </source>
</reference>
<proteinExistence type="predicted"/>
<sequence>MNQTINKIVESIESLSGEEKYLLFEQLAKRKLFNGYEKLYPNVGESLEIAESDFNDYLSNLEDYEDRLAKGEIKW</sequence>
<dbReference type="AlphaFoldDB" id="A0A6H2BV10"/>
<evidence type="ECO:0000313" key="2">
    <source>
        <dbReference type="Proteomes" id="UP000502433"/>
    </source>
</evidence>
<dbReference type="EMBL" id="CP051206">
    <property type="protein sequence ID" value="QJB42870.1"/>
    <property type="molecule type" value="Genomic_DNA"/>
</dbReference>
<dbReference type="RefSeq" id="WP_168651846.1">
    <property type="nucleotide sequence ID" value="NZ_CP051206.1"/>
</dbReference>
<evidence type="ECO:0000313" key="1">
    <source>
        <dbReference type="EMBL" id="QJB42870.1"/>
    </source>
</evidence>
<organism evidence="1 2">
    <name type="scientific">Dolichospermum flos-aquae CCAP 1403/13F</name>
    <dbReference type="NCBI Taxonomy" id="315271"/>
    <lineage>
        <taxon>Bacteria</taxon>
        <taxon>Bacillati</taxon>
        <taxon>Cyanobacteriota</taxon>
        <taxon>Cyanophyceae</taxon>
        <taxon>Nostocales</taxon>
        <taxon>Aphanizomenonaceae</taxon>
        <taxon>Dolichospermum</taxon>
    </lineage>
</organism>
<protein>
    <recommendedName>
        <fullName evidence="3">DUF2281 domain-containing protein</fullName>
    </recommendedName>
</protein>
<dbReference type="Proteomes" id="UP000502433">
    <property type="component" value="Chromosome"/>
</dbReference>
<accession>A0A6H2BV10</accession>
<gene>
    <name evidence="1" type="ORF">HGD76_22350</name>
</gene>